<dbReference type="Pfam" id="PF08639">
    <property type="entry name" value="Sld3_STD"/>
    <property type="match status" value="1"/>
</dbReference>
<evidence type="ECO:0000313" key="3">
    <source>
        <dbReference type="EMBL" id="CAK7235436.1"/>
    </source>
</evidence>
<feature type="region of interest" description="Disordered" evidence="1">
    <location>
        <begin position="1011"/>
        <end position="1050"/>
    </location>
</feature>
<dbReference type="PANTHER" id="PTHR28067">
    <property type="entry name" value="DNA REPLICATION REGULATOR SLD3"/>
    <property type="match status" value="1"/>
</dbReference>
<feature type="compositionally biased region" description="Basic and acidic residues" evidence="1">
    <location>
        <begin position="51"/>
        <end position="62"/>
    </location>
</feature>
<feature type="compositionally biased region" description="Basic and acidic residues" evidence="1">
    <location>
        <begin position="685"/>
        <end position="700"/>
    </location>
</feature>
<organism evidence="3 4">
    <name type="scientific">Sporothrix curviconia</name>
    <dbReference type="NCBI Taxonomy" id="1260050"/>
    <lineage>
        <taxon>Eukaryota</taxon>
        <taxon>Fungi</taxon>
        <taxon>Dikarya</taxon>
        <taxon>Ascomycota</taxon>
        <taxon>Pezizomycotina</taxon>
        <taxon>Sordariomycetes</taxon>
        <taxon>Sordariomycetidae</taxon>
        <taxon>Ophiostomatales</taxon>
        <taxon>Ophiostomataceae</taxon>
        <taxon>Sporothrix</taxon>
    </lineage>
</organism>
<evidence type="ECO:0000259" key="2">
    <source>
        <dbReference type="Pfam" id="PF08639"/>
    </source>
</evidence>
<dbReference type="EMBL" id="CAWUHB010000098">
    <property type="protein sequence ID" value="CAK7235436.1"/>
    <property type="molecule type" value="Genomic_DNA"/>
</dbReference>
<comment type="caution">
    <text evidence="3">The sequence shown here is derived from an EMBL/GenBank/DDBJ whole genome shotgun (WGS) entry which is preliminary data.</text>
</comment>
<feature type="domain" description="DNA replication regulator Sld3 C-terminal" evidence="2">
    <location>
        <begin position="352"/>
        <end position="910"/>
    </location>
</feature>
<keyword evidence="4" id="KW-1185">Reference proteome</keyword>
<proteinExistence type="predicted"/>
<feature type="compositionally biased region" description="Low complexity" evidence="1">
    <location>
        <begin position="757"/>
        <end position="767"/>
    </location>
</feature>
<feature type="compositionally biased region" description="Low complexity" evidence="1">
    <location>
        <begin position="633"/>
        <end position="652"/>
    </location>
</feature>
<evidence type="ECO:0000256" key="1">
    <source>
        <dbReference type="SAM" id="MobiDB-lite"/>
    </source>
</evidence>
<feature type="compositionally biased region" description="Low complexity" evidence="1">
    <location>
        <begin position="1"/>
        <end position="11"/>
    </location>
</feature>
<feature type="region of interest" description="Disordered" evidence="1">
    <location>
        <begin position="1"/>
        <end position="75"/>
    </location>
</feature>
<evidence type="ECO:0000313" key="4">
    <source>
        <dbReference type="Proteomes" id="UP001642405"/>
    </source>
</evidence>
<dbReference type="Proteomes" id="UP001642405">
    <property type="component" value="Unassembled WGS sequence"/>
</dbReference>
<dbReference type="PANTHER" id="PTHR28067:SF1">
    <property type="entry name" value="DNA REPLICATION REGULATOR SLD3"/>
    <property type="match status" value="1"/>
</dbReference>
<protein>
    <recommendedName>
        <fullName evidence="2">DNA replication regulator Sld3 C-terminal domain-containing protein</fullName>
    </recommendedName>
</protein>
<sequence length="1117" mass="120457">MSSSHGRSSSHAPPRLSYSNAQRPSSQQRERPRSSGSPVQGASPASVPRKRQSEHGVPEETKRRRQDTGALSTDELLKPPIVVRAHPHNPLSRPCTLLPIMLLPREYLSLSCLDLTAPGGDLPSSRQFQSEIRILELEGRLGSNVLIARSPSSNSSNSGGGFSSASSIFAIERDETGLYVLCKLGSWVDLEKLGQHATAVCQQRMPAAPTVLSAAAAHEPALITPQVYKERGRKRLAIAELQSIVRRRPAASQLTPEAVAATRQVNGGDDMPSPALEAVEETMVNAQMGAPEPNHDLPARPSSQTAPQVADLATKKAILPTPPASDATKRSSTEPTELATLPEPAGPPTADDIFLNIRNQYYEALYHSLGSLAYFAKGPLSRARAAFHLDCDSNLEMDELIDFLKSIVLASATIDKKYRETVPDLVSHLRTLGEVSDHTEKKRKSKKPKKIKLGSSGLYTDEDVHVRRWWAANKPTPRDDEVLPRPEEVKYTISCLRTRETQLQIILILEIMALETMRPVGDAGESQLPGMTAEMATTPAKKEVPKKRNKHNLPLLIDVHADRLCIWQSTTSDDIRALAESQVRSASEPGAVKTAHSDPLKEFCVDIIVPFFSPRLPLVCDSLNRKLGGPVISASGSRSKNASSSTKSPSNAKLREKTSSSSSKLHSRSKPGTVTKRSSASASADKSRSLERVLSNERMRRSVSRGPNDAIAQMRSATAAPIPGLKREMSEPSLASIPRRASSTSLKDRSSKTLTRSSSDVVVNSSSQTDESRARKKALVDAELQEAISALKKPNRELAGKAAVEAAERRLFGVQTKKPKKQPSRPSPGDRVQVKATPVNNRFRDVFTTTTTTIEFQRAGQQYSQDAYRLPVNRELLFPGRSQHNLDFLPASPRLMGTPVAGRVQATPVRISTSVPDSAAKGLSTTSVAVSTTGTTTTITTAKVASSFAMSHSCRLESFPEEEESVPMSSPVAVRRVAPASTQPLGSTGAGLHTFRRINENRAAMLDGDMIPASSPLQAHSKPATSAPLSTLIQPPSPLFTGGGSHRGSALFETPTKVRSVSHEDTAAMKRVMGTPIMAAPLMARPAATAASFAGGGNSVLSLYQQMGWDDDLDDLA</sequence>
<feature type="compositionally biased region" description="Polar residues" evidence="1">
    <location>
        <begin position="1015"/>
        <end position="1034"/>
    </location>
</feature>
<feature type="region of interest" description="Disordered" evidence="1">
    <location>
        <begin position="319"/>
        <end position="347"/>
    </location>
</feature>
<accession>A0ABP0CU31</accession>
<reference evidence="3 4" key="1">
    <citation type="submission" date="2024-01" db="EMBL/GenBank/DDBJ databases">
        <authorList>
            <person name="Allen C."/>
            <person name="Tagirdzhanova G."/>
        </authorList>
    </citation>
    <scope>NUCLEOTIDE SEQUENCE [LARGE SCALE GENOMIC DNA]</scope>
</reference>
<feature type="region of interest" description="Disordered" evidence="1">
    <location>
        <begin position="630"/>
        <end position="774"/>
    </location>
</feature>
<gene>
    <name evidence="3" type="ORF">SCUCBS95973_009269</name>
</gene>
<dbReference type="InterPro" id="IPR013948">
    <property type="entry name" value="DNA_replication_reg_Sld3_C"/>
</dbReference>
<dbReference type="Gene3D" id="1.20.58.2130">
    <property type="match status" value="1"/>
</dbReference>
<name>A0ABP0CU31_9PEZI</name>
<feature type="region of interest" description="Disordered" evidence="1">
    <location>
        <begin position="813"/>
        <end position="833"/>
    </location>
</feature>
<dbReference type="InterPro" id="IPR042511">
    <property type="entry name" value="Sld3"/>
</dbReference>